<dbReference type="InterPro" id="IPR011701">
    <property type="entry name" value="MFS"/>
</dbReference>
<evidence type="ECO:0000256" key="4">
    <source>
        <dbReference type="ARBA" id="ARBA00022989"/>
    </source>
</evidence>
<feature type="transmembrane region" description="Helical" evidence="6">
    <location>
        <begin position="354"/>
        <end position="376"/>
    </location>
</feature>
<keyword evidence="5 6" id="KW-0472">Membrane</keyword>
<dbReference type="GO" id="GO:0016020">
    <property type="term" value="C:membrane"/>
    <property type="evidence" value="ECO:0007669"/>
    <property type="project" value="UniProtKB-SubCell"/>
</dbReference>
<proteinExistence type="predicted"/>
<protein>
    <submittedName>
        <fullName evidence="8">Thiamine pathway transporter THI73</fullName>
    </submittedName>
</protein>
<feature type="transmembrane region" description="Helical" evidence="6">
    <location>
        <begin position="197"/>
        <end position="229"/>
    </location>
</feature>
<comment type="subcellular location">
    <subcellularLocation>
        <location evidence="1">Membrane</location>
        <topology evidence="1">Multi-pass membrane protein</topology>
    </subcellularLocation>
</comment>
<evidence type="ECO:0000256" key="6">
    <source>
        <dbReference type="SAM" id="Phobius"/>
    </source>
</evidence>
<evidence type="ECO:0000256" key="1">
    <source>
        <dbReference type="ARBA" id="ARBA00004141"/>
    </source>
</evidence>
<keyword evidence="2" id="KW-0813">Transport</keyword>
<dbReference type="InterPro" id="IPR036259">
    <property type="entry name" value="MFS_trans_sf"/>
</dbReference>
<dbReference type="OMA" id="SWRIMFV"/>
<gene>
    <name evidence="8" type="primary">THI73</name>
    <name evidence="8" type="ORF">A0H81_11222</name>
</gene>
<dbReference type="PROSITE" id="PS50850">
    <property type="entry name" value="MFS"/>
    <property type="match status" value="1"/>
</dbReference>
<evidence type="ECO:0000256" key="3">
    <source>
        <dbReference type="ARBA" id="ARBA00022692"/>
    </source>
</evidence>
<dbReference type="Gene3D" id="1.20.1250.20">
    <property type="entry name" value="MFS general substrate transporter like domains"/>
    <property type="match status" value="2"/>
</dbReference>
<evidence type="ECO:0000313" key="9">
    <source>
        <dbReference type="Proteomes" id="UP000092993"/>
    </source>
</evidence>
<feature type="transmembrane region" description="Helical" evidence="6">
    <location>
        <begin position="288"/>
        <end position="309"/>
    </location>
</feature>
<dbReference type="SUPFAM" id="SSF103473">
    <property type="entry name" value="MFS general substrate transporter"/>
    <property type="match status" value="1"/>
</dbReference>
<dbReference type="InterPro" id="IPR020846">
    <property type="entry name" value="MFS_dom"/>
</dbReference>
<dbReference type="GO" id="GO:0022857">
    <property type="term" value="F:transmembrane transporter activity"/>
    <property type="evidence" value="ECO:0007669"/>
    <property type="project" value="InterPro"/>
</dbReference>
<accession>A0A1C7LVR2</accession>
<feature type="transmembrane region" description="Helical" evidence="6">
    <location>
        <begin position="95"/>
        <end position="117"/>
    </location>
</feature>
<feature type="transmembrane region" description="Helical" evidence="6">
    <location>
        <begin position="235"/>
        <end position="256"/>
    </location>
</feature>
<evidence type="ECO:0000313" key="8">
    <source>
        <dbReference type="EMBL" id="OBZ68821.1"/>
    </source>
</evidence>
<dbReference type="OrthoDB" id="6730379at2759"/>
<feature type="transmembrane region" description="Helical" evidence="6">
    <location>
        <begin position="263"/>
        <end position="282"/>
    </location>
</feature>
<feature type="transmembrane region" description="Helical" evidence="6">
    <location>
        <begin position="64"/>
        <end position="83"/>
    </location>
</feature>
<evidence type="ECO:0000259" key="7">
    <source>
        <dbReference type="PROSITE" id="PS50850"/>
    </source>
</evidence>
<evidence type="ECO:0000256" key="2">
    <source>
        <dbReference type="ARBA" id="ARBA00022448"/>
    </source>
</evidence>
<dbReference type="Proteomes" id="UP000092993">
    <property type="component" value="Unassembled WGS sequence"/>
</dbReference>
<feature type="transmembrane region" description="Helical" evidence="6">
    <location>
        <begin position="6"/>
        <end position="28"/>
    </location>
</feature>
<dbReference type="PANTHER" id="PTHR43791:SF40">
    <property type="entry name" value="THIAMINE PATHWAY TRANSPORTER THI73"/>
    <property type="match status" value="1"/>
</dbReference>
<dbReference type="STRING" id="5627.A0A1C7LVR2"/>
<keyword evidence="3 6" id="KW-0812">Transmembrane</keyword>
<organism evidence="8 9">
    <name type="scientific">Grifola frondosa</name>
    <name type="common">Maitake</name>
    <name type="synonym">Polyporus frondosus</name>
    <dbReference type="NCBI Taxonomy" id="5627"/>
    <lineage>
        <taxon>Eukaryota</taxon>
        <taxon>Fungi</taxon>
        <taxon>Dikarya</taxon>
        <taxon>Basidiomycota</taxon>
        <taxon>Agaricomycotina</taxon>
        <taxon>Agaricomycetes</taxon>
        <taxon>Polyporales</taxon>
        <taxon>Grifolaceae</taxon>
        <taxon>Grifola</taxon>
    </lineage>
</organism>
<feature type="domain" description="Major facilitator superfamily (MFS) profile" evidence="7">
    <location>
        <begin position="1"/>
        <end position="409"/>
    </location>
</feature>
<reference evidence="8 9" key="1">
    <citation type="submission" date="2016-03" db="EMBL/GenBank/DDBJ databases">
        <title>Whole genome sequencing of Grifola frondosa 9006-11.</title>
        <authorList>
            <person name="Min B."/>
            <person name="Park H."/>
            <person name="Kim J.-G."/>
            <person name="Cho H."/>
            <person name="Oh Y.-L."/>
            <person name="Kong W.-S."/>
            <person name="Choi I.-G."/>
        </authorList>
    </citation>
    <scope>NUCLEOTIDE SEQUENCE [LARGE SCALE GENOMIC DNA]</scope>
    <source>
        <strain evidence="8 9">9006-11</strain>
    </source>
</reference>
<sequence>MTGNQFSWLATAFFLVFSVSQIPGAYCLARIPVNVYLGCNMVLCGIAVACTAACNNYASIMVVRLILAIGEGSIAPSLSLVTMKWYTRQQSSKRYGIWYSGLGVGQIIGGLVSFGFLHVRRGTFGSWRGMFLTLGIINLIVATWIFLCLTDNPSSAPFLSSSERSYYVQFLTTENKTTINTYRFRPSQLFSALTQDVALWLIFLISALCSLPSGAITTFSATLITGFGYTAEQAALLNIPSGAVSITSSLLATWFVERNVPRSLAILVLVIPTIIGGALMSFTHSQAASLAGIWLINAITPILIVAMSWAQANCAGHTKRVVYNGMIMIAFGIGNICGPQTYRAKDAPAYWPAKVTILVAAALSGVSTLALLAVYLRRNKLRSAAQDNGLETEALDIPDTKISGFKYMY</sequence>
<keyword evidence="9" id="KW-1185">Reference proteome</keyword>
<dbReference type="PANTHER" id="PTHR43791">
    <property type="entry name" value="PERMEASE-RELATED"/>
    <property type="match status" value="1"/>
</dbReference>
<evidence type="ECO:0000256" key="5">
    <source>
        <dbReference type="ARBA" id="ARBA00023136"/>
    </source>
</evidence>
<feature type="transmembrane region" description="Helical" evidence="6">
    <location>
        <begin position="35"/>
        <end position="58"/>
    </location>
</feature>
<feature type="transmembrane region" description="Helical" evidence="6">
    <location>
        <begin position="321"/>
        <end position="342"/>
    </location>
</feature>
<name>A0A1C7LVR2_GRIFR</name>
<keyword evidence="4 6" id="KW-1133">Transmembrane helix</keyword>
<dbReference type="AlphaFoldDB" id="A0A1C7LVR2"/>
<dbReference type="EMBL" id="LUGG01000019">
    <property type="protein sequence ID" value="OBZ68821.1"/>
    <property type="molecule type" value="Genomic_DNA"/>
</dbReference>
<feature type="transmembrane region" description="Helical" evidence="6">
    <location>
        <begin position="129"/>
        <end position="149"/>
    </location>
</feature>
<comment type="caution">
    <text evidence="8">The sequence shown here is derived from an EMBL/GenBank/DDBJ whole genome shotgun (WGS) entry which is preliminary data.</text>
</comment>
<dbReference type="Pfam" id="PF07690">
    <property type="entry name" value="MFS_1"/>
    <property type="match status" value="1"/>
</dbReference>